<dbReference type="InterPro" id="IPR051091">
    <property type="entry name" value="O-Glucosyltr/Glycosyltrsf_90"/>
</dbReference>
<dbReference type="SMART" id="SM00672">
    <property type="entry name" value="CAP10"/>
    <property type="match status" value="1"/>
</dbReference>
<proteinExistence type="predicted"/>
<comment type="caution">
    <text evidence="3">The sequence shown here is derived from an EMBL/GenBank/DDBJ whole genome shotgun (WGS) entry which is preliminary data.</text>
</comment>
<organism evidence="3 4">
    <name type="scientific">Candidatus Cryptobacteroides merdigallinarum</name>
    <dbReference type="NCBI Taxonomy" id="2840770"/>
    <lineage>
        <taxon>Bacteria</taxon>
        <taxon>Pseudomonadati</taxon>
        <taxon>Bacteroidota</taxon>
        <taxon>Bacteroidia</taxon>
        <taxon>Bacteroidales</taxon>
        <taxon>Candidatus Cryptobacteroides</taxon>
    </lineage>
</organism>
<feature type="domain" description="Glycosyl transferase CAP10" evidence="2">
    <location>
        <begin position="39"/>
        <end position="314"/>
    </location>
</feature>
<name>A0A9D9EJL0_9BACT</name>
<evidence type="ECO:0000259" key="2">
    <source>
        <dbReference type="SMART" id="SM00672"/>
    </source>
</evidence>
<dbReference type="InterPro" id="IPR006598">
    <property type="entry name" value="CAP10"/>
</dbReference>
<protein>
    <submittedName>
        <fullName evidence="3">Lipopolysaccharide biosynthesis protein</fullName>
    </submittedName>
</protein>
<evidence type="ECO:0000256" key="1">
    <source>
        <dbReference type="ARBA" id="ARBA00022679"/>
    </source>
</evidence>
<dbReference type="PANTHER" id="PTHR12203:SF35">
    <property type="entry name" value="PROTEIN O-GLUCOSYLTRANSFERASE 1"/>
    <property type="match status" value="1"/>
</dbReference>
<dbReference type="PANTHER" id="PTHR12203">
    <property type="entry name" value="KDEL LYS-ASP-GLU-LEU CONTAINING - RELATED"/>
    <property type="match status" value="1"/>
</dbReference>
<accession>A0A9D9EJL0</accession>
<keyword evidence="1" id="KW-0808">Transferase</keyword>
<sequence>MDRFKPKKIRGYIISYLREAVPSWIWKKLRPDFIASLSERDDIEYILSRVFYYNRITENFRMDGTALRLKDLWKVKSSSMYKHDAWRTSRWFDQDLKWKLDCGDVNWVCSSPSITKSRPICEENANNVILKLDRYRHFNFIEDPYSFQDKADKSIFMADIGDIGKMNRVEFMKMYFGSDICDCGSIRNLPGKVLPDEWLKPKMKIGEMLRYKFIIALEGNDVATSLKWIMSSQSLAVMPRPTCETWFMEKTLVPDYHYVEISPDYSDLGDKMAYYSAHPDKALEIIRNAHSYIRQFQDEEREDIIEYLVLLKYFRDSGQVPEEAFPYGEMYGRFRY</sequence>
<dbReference type="EMBL" id="JADIMQ010000102">
    <property type="protein sequence ID" value="MBO8449037.1"/>
    <property type="molecule type" value="Genomic_DNA"/>
</dbReference>
<dbReference type="GO" id="GO:0016740">
    <property type="term" value="F:transferase activity"/>
    <property type="evidence" value="ECO:0007669"/>
    <property type="project" value="UniProtKB-KW"/>
</dbReference>
<evidence type="ECO:0000313" key="4">
    <source>
        <dbReference type="Proteomes" id="UP000810252"/>
    </source>
</evidence>
<dbReference type="Proteomes" id="UP000810252">
    <property type="component" value="Unassembled WGS sequence"/>
</dbReference>
<reference evidence="3" key="2">
    <citation type="journal article" date="2021" name="PeerJ">
        <title>Extensive microbial diversity within the chicken gut microbiome revealed by metagenomics and culture.</title>
        <authorList>
            <person name="Gilroy R."/>
            <person name="Ravi A."/>
            <person name="Getino M."/>
            <person name="Pursley I."/>
            <person name="Horton D.L."/>
            <person name="Alikhan N.F."/>
            <person name="Baker D."/>
            <person name="Gharbi K."/>
            <person name="Hall N."/>
            <person name="Watson M."/>
            <person name="Adriaenssens E.M."/>
            <person name="Foster-Nyarko E."/>
            <person name="Jarju S."/>
            <person name="Secka A."/>
            <person name="Antonio M."/>
            <person name="Oren A."/>
            <person name="Chaudhuri R.R."/>
            <person name="La Ragione R."/>
            <person name="Hildebrand F."/>
            <person name="Pallen M.J."/>
        </authorList>
    </citation>
    <scope>NUCLEOTIDE SEQUENCE</scope>
    <source>
        <strain evidence="3">20514</strain>
    </source>
</reference>
<evidence type="ECO:0000313" key="3">
    <source>
        <dbReference type="EMBL" id="MBO8449037.1"/>
    </source>
</evidence>
<dbReference type="Pfam" id="PF05686">
    <property type="entry name" value="Glyco_transf_90"/>
    <property type="match status" value="1"/>
</dbReference>
<gene>
    <name evidence="3" type="ORF">IAC29_07195</name>
</gene>
<reference evidence="3" key="1">
    <citation type="submission" date="2020-10" db="EMBL/GenBank/DDBJ databases">
        <authorList>
            <person name="Gilroy R."/>
        </authorList>
    </citation>
    <scope>NUCLEOTIDE SEQUENCE</scope>
    <source>
        <strain evidence="3">20514</strain>
    </source>
</reference>
<dbReference type="AlphaFoldDB" id="A0A9D9EJL0"/>